<dbReference type="PROSITE" id="PS00108">
    <property type="entry name" value="PROTEIN_KINASE_ST"/>
    <property type="match status" value="1"/>
</dbReference>
<dbReference type="SUPFAM" id="SSF56112">
    <property type="entry name" value="Protein kinase-like (PK-like)"/>
    <property type="match status" value="1"/>
</dbReference>
<evidence type="ECO:0000256" key="8">
    <source>
        <dbReference type="ARBA" id="ARBA00048679"/>
    </source>
</evidence>
<keyword evidence="5 12" id="KW-0418">Kinase</keyword>
<dbReference type="PROSITE" id="PS00107">
    <property type="entry name" value="PROTEIN_KINASE_ATP"/>
    <property type="match status" value="1"/>
</dbReference>
<feature type="binding site" evidence="9">
    <location>
        <position position="93"/>
    </location>
    <ligand>
        <name>ATP</name>
        <dbReference type="ChEBI" id="CHEBI:30616"/>
    </ligand>
</feature>
<keyword evidence="4 9" id="KW-0547">Nucleotide-binding</keyword>
<dbReference type="InterPro" id="IPR008271">
    <property type="entry name" value="Ser/Thr_kinase_AS"/>
</dbReference>
<dbReference type="Pfam" id="PF00069">
    <property type="entry name" value="Pkinase"/>
    <property type="match status" value="1"/>
</dbReference>
<evidence type="ECO:0000256" key="9">
    <source>
        <dbReference type="PROSITE-ProRule" id="PRU10141"/>
    </source>
</evidence>
<evidence type="ECO:0000259" key="11">
    <source>
        <dbReference type="PROSITE" id="PS50011"/>
    </source>
</evidence>
<dbReference type="Gene3D" id="3.30.200.20">
    <property type="entry name" value="Phosphorylase Kinase, domain 1"/>
    <property type="match status" value="1"/>
</dbReference>
<keyword evidence="2 10" id="KW-0723">Serine/threonine-protein kinase</keyword>
<evidence type="ECO:0000313" key="13">
    <source>
        <dbReference type="Proteomes" id="UP000289886"/>
    </source>
</evidence>
<comment type="catalytic activity">
    <reaction evidence="8">
        <text>L-seryl-[protein] + ATP = O-phospho-L-seryl-[protein] + ADP + H(+)</text>
        <dbReference type="Rhea" id="RHEA:17989"/>
        <dbReference type="Rhea" id="RHEA-COMP:9863"/>
        <dbReference type="Rhea" id="RHEA-COMP:11604"/>
        <dbReference type="ChEBI" id="CHEBI:15378"/>
        <dbReference type="ChEBI" id="CHEBI:29999"/>
        <dbReference type="ChEBI" id="CHEBI:30616"/>
        <dbReference type="ChEBI" id="CHEBI:83421"/>
        <dbReference type="ChEBI" id="CHEBI:456216"/>
        <dbReference type="EC" id="2.7.11.1"/>
    </reaction>
</comment>
<evidence type="ECO:0000256" key="2">
    <source>
        <dbReference type="ARBA" id="ARBA00022527"/>
    </source>
</evidence>
<dbReference type="GO" id="GO:0004674">
    <property type="term" value="F:protein serine/threonine kinase activity"/>
    <property type="evidence" value="ECO:0007669"/>
    <property type="project" value="UniProtKB-KW"/>
</dbReference>
<dbReference type="InterPro" id="IPR051681">
    <property type="entry name" value="Ser/Thr_Kinases-Pseudokinases"/>
</dbReference>
<dbReference type="PANTHER" id="PTHR44329:SF285">
    <property type="entry name" value="V-MOS MOLONEY MURINE SARCOMA VIRAL ONCO HOMOLOG"/>
    <property type="match status" value="1"/>
</dbReference>
<evidence type="ECO:0000256" key="3">
    <source>
        <dbReference type="ARBA" id="ARBA00022679"/>
    </source>
</evidence>
<organism evidence="12 13">
    <name type="scientific">Acipenser ruthenus</name>
    <name type="common">Sterlet sturgeon</name>
    <dbReference type="NCBI Taxonomy" id="7906"/>
    <lineage>
        <taxon>Eukaryota</taxon>
        <taxon>Metazoa</taxon>
        <taxon>Chordata</taxon>
        <taxon>Craniata</taxon>
        <taxon>Vertebrata</taxon>
        <taxon>Euteleostomi</taxon>
        <taxon>Actinopterygii</taxon>
        <taxon>Chondrostei</taxon>
        <taxon>Acipenseriformes</taxon>
        <taxon>Acipenseridae</taxon>
        <taxon>Acipenser</taxon>
    </lineage>
</organism>
<dbReference type="CDD" id="cd13979">
    <property type="entry name" value="STKc_Mos"/>
    <property type="match status" value="1"/>
</dbReference>
<dbReference type="GO" id="GO:0005524">
    <property type="term" value="F:ATP binding"/>
    <property type="evidence" value="ECO:0007669"/>
    <property type="project" value="UniProtKB-UniRule"/>
</dbReference>
<dbReference type="PIRSF" id="PIRSF000654">
    <property type="entry name" value="Integrin-linked_kinase"/>
    <property type="match status" value="1"/>
</dbReference>
<dbReference type="AlphaFoldDB" id="A0A444UA85"/>
<comment type="caution">
    <text evidence="12">The sequence shown here is derived from an EMBL/GenBank/DDBJ whole genome shotgun (WGS) entry which is preliminary data.</text>
</comment>
<evidence type="ECO:0000256" key="6">
    <source>
        <dbReference type="ARBA" id="ARBA00022840"/>
    </source>
</evidence>
<dbReference type="PANTHER" id="PTHR44329">
    <property type="entry name" value="SERINE/THREONINE-PROTEIN KINASE TNNI3K-RELATED"/>
    <property type="match status" value="1"/>
</dbReference>
<evidence type="ECO:0000256" key="7">
    <source>
        <dbReference type="ARBA" id="ARBA00047899"/>
    </source>
</evidence>
<dbReference type="InterPro" id="IPR000719">
    <property type="entry name" value="Prot_kinase_dom"/>
</dbReference>
<proteinExistence type="inferred from homology"/>
<dbReference type="PROSITE" id="PS50011">
    <property type="entry name" value="PROTEIN_KINASE_DOM"/>
    <property type="match status" value="1"/>
</dbReference>
<dbReference type="FunFam" id="1.10.510.10:FF:000490">
    <property type="entry name" value="Proto-oncogene serine/threonine-protein kinase mos"/>
    <property type="match status" value="1"/>
</dbReference>
<keyword evidence="6 9" id="KW-0067">ATP-binding</keyword>
<protein>
    <recommendedName>
        <fullName evidence="1">non-specific serine/threonine protein kinase</fullName>
        <ecNumber evidence="1">2.7.11.1</ecNumber>
    </recommendedName>
</protein>
<dbReference type="FunFam" id="3.30.200.20:FF:000316">
    <property type="entry name" value="Proto-oncogene serine/threonine-protein kinase mos"/>
    <property type="match status" value="1"/>
</dbReference>
<evidence type="ECO:0000256" key="4">
    <source>
        <dbReference type="ARBA" id="ARBA00022741"/>
    </source>
</evidence>
<evidence type="ECO:0000256" key="1">
    <source>
        <dbReference type="ARBA" id="ARBA00012513"/>
    </source>
</evidence>
<accession>A0A444UA85</accession>
<evidence type="ECO:0000313" key="12">
    <source>
        <dbReference type="EMBL" id="RXM32078.1"/>
    </source>
</evidence>
<comment type="catalytic activity">
    <reaction evidence="7">
        <text>L-threonyl-[protein] + ATP = O-phospho-L-threonyl-[protein] + ADP + H(+)</text>
        <dbReference type="Rhea" id="RHEA:46608"/>
        <dbReference type="Rhea" id="RHEA-COMP:11060"/>
        <dbReference type="Rhea" id="RHEA-COMP:11605"/>
        <dbReference type="ChEBI" id="CHEBI:15378"/>
        <dbReference type="ChEBI" id="CHEBI:30013"/>
        <dbReference type="ChEBI" id="CHEBI:30616"/>
        <dbReference type="ChEBI" id="CHEBI:61977"/>
        <dbReference type="ChEBI" id="CHEBI:456216"/>
        <dbReference type="EC" id="2.7.11.1"/>
    </reaction>
</comment>
<name>A0A444UA85_ACIRT</name>
<dbReference type="Proteomes" id="UP000289886">
    <property type="component" value="Unassembled WGS sequence"/>
</dbReference>
<comment type="similarity">
    <text evidence="10">Belongs to the protein kinase superfamily.</text>
</comment>
<dbReference type="InterPro" id="IPR011009">
    <property type="entry name" value="Kinase-like_dom_sf"/>
</dbReference>
<dbReference type="EMBL" id="SCEB01214951">
    <property type="protein sequence ID" value="RXM32078.1"/>
    <property type="molecule type" value="Genomic_DNA"/>
</dbReference>
<evidence type="ECO:0000256" key="10">
    <source>
        <dbReference type="RuleBase" id="RU000304"/>
    </source>
</evidence>
<gene>
    <name evidence="12" type="ORF">EOD39_6397</name>
</gene>
<dbReference type="SMART" id="SM00220">
    <property type="entry name" value="S_TKc"/>
    <property type="match status" value="1"/>
</dbReference>
<dbReference type="InterPro" id="IPR017441">
    <property type="entry name" value="Protein_kinase_ATP_BS"/>
</dbReference>
<reference evidence="12 13" key="1">
    <citation type="submission" date="2019-01" db="EMBL/GenBank/DDBJ databases">
        <title>Draft Genome and Complete Hox-Cluster Characterization of the Sterlet Sturgeon (Acipenser ruthenus).</title>
        <authorList>
            <person name="Wei Q."/>
        </authorList>
    </citation>
    <scope>NUCLEOTIDE SEQUENCE [LARGE SCALE GENOMIC DNA]</scope>
    <source>
        <strain evidence="12">WHYD16114868_AA</strain>
        <tissue evidence="12">Blood</tissue>
    </source>
</reference>
<evidence type="ECO:0000256" key="5">
    <source>
        <dbReference type="ARBA" id="ARBA00022777"/>
    </source>
</evidence>
<keyword evidence="3" id="KW-0808">Transferase</keyword>
<sequence>MPSPIPVSRLLPREFCPSPNLGPYSSPIHRHGKEADIIFSMQYPKSRIELRLSWCVINWEHLKLLQLLGTGGFGSVYKGAYYGKTVAVKMVKKSTKNKLASRQSFWSELNAAHLNHENIVKFFAATTCIPESLENQDKLGIIIMEYTGTTTLHHVIYNSTDALGMDTCFKHSLDIVNGLAFLHSNNIAHLDLKPANVLVTEDGVCKIGDFGCSQKLVKYKDLLSTDPRICHVGGTYTHRAPELLKGEIATLKADIYSFGITLWQLLTRDQPYTGDRQHVLYVVVAYNLRPVVTKNVFNETVLGQTCKSVLDGCWNADPLERPSAKHLLDKIGMMQDMYNRL</sequence>
<dbReference type="EC" id="2.7.11.1" evidence="1"/>
<feature type="domain" description="Protein kinase" evidence="11">
    <location>
        <begin position="62"/>
        <end position="338"/>
    </location>
</feature>
<keyword evidence="13" id="KW-1185">Reference proteome</keyword>
<dbReference type="Gene3D" id="1.10.510.10">
    <property type="entry name" value="Transferase(Phosphotransferase) domain 1"/>
    <property type="match status" value="1"/>
</dbReference>